<evidence type="ECO:0000256" key="2">
    <source>
        <dbReference type="SAM" id="Phobius"/>
    </source>
</evidence>
<dbReference type="Proteomes" id="UP001166286">
    <property type="component" value="Unassembled WGS sequence"/>
</dbReference>
<accession>A0AA39QRH0</accession>
<keyword evidence="2" id="KW-0812">Transmembrane</keyword>
<gene>
    <name evidence="3" type="ORF">JMJ35_009731</name>
</gene>
<sequence>MSTPVEQNMQRLTVSPQHVNLDDFSQAELPEISSTSADDHSEGVILTSTGLTSPGLQSVLSADSEGKETYRTSKIRSSIEKEMGSPTVIEDHKEVAHTATERKRTRPWLFLIIGAIACLIIGLAVGLGVGLTRKSSTTSRVSPTPTTSPGGVTSPTPNNLSTLGAFNGTGIALASESFGSEASGNGTHGLFVLYFQHHTGSIRQMQLRDSGWEGGDQSNIVVPAEGVKNGTPISAVSYALNDTATWHIFYIAPNNTIQELTNSNITNNWAHGPINSLNLQTIDDPNVGLQGCWYGNYYGNASVGDSSDLTIGIHLWYAKNSTTFGSVAWTAGTTMWTPEEDFNDYNGHAGVACYTWGPGSNTYVMFVNLQNEVNVLWKDLNTTLQNTTTHPIDVWKKSSVSIPVFQNTSMGYTDFLFAQNPDLSIGGWNISYAAENTSVLTGQNFSINVGPTSNGLPGTHLTNTAIPDGSGGAELQAFYQTNGSNIQQVVRDLVGKAQWYELNVPIPAS</sequence>
<dbReference type="SUPFAM" id="SSF89372">
    <property type="entry name" value="Fucose-specific lectin"/>
    <property type="match status" value="1"/>
</dbReference>
<organism evidence="3 4">
    <name type="scientific">Cladonia borealis</name>
    <dbReference type="NCBI Taxonomy" id="184061"/>
    <lineage>
        <taxon>Eukaryota</taxon>
        <taxon>Fungi</taxon>
        <taxon>Dikarya</taxon>
        <taxon>Ascomycota</taxon>
        <taxon>Pezizomycotina</taxon>
        <taxon>Lecanoromycetes</taxon>
        <taxon>OSLEUM clade</taxon>
        <taxon>Lecanoromycetidae</taxon>
        <taxon>Lecanorales</taxon>
        <taxon>Lecanorineae</taxon>
        <taxon>Cladoniaceae</taxon>
        <taxon>Cladonia</taxon>
    </lineage>
</organism>
<evidence type="ECO:0008006" key="5">
    <source>
        <dbReference type="Google" id="ProtNLM"/>
    </source>
</evidence>
<proteinExistence type="predicted"/>
<keyword evidence="4" id="KW-1185">Reference proteome</keyword>
<name>A0AA39QRH0_9LECA</name>
<reference evidence="3" key="1">
    <citation type="submission" date="2023-03" db="EMBL/GenBank/DDBJ databases">
        <title>Complete genome of Cladonia borealis.</title>
        <authorList>
            <person name="Park H."/>
        </authorList>
    </citation>
    <scope>NUCLEOTIDE SEQUENCE</scope>
    <source>
        <strain evidence="3">ANT050790</strain>
    </source>
</reference>
<evidence type="ECO:0000313" key="3">
    <source>
        <dbReference type="EMBL" id="KAK0507842.1"/>
    </source>
</evidence>
<evidence type="ECO:0000256" key="1">
    <source>
        <dbReference type="SAM" id="MobiDB-lite"/>
    </source>
</evidence>
<dbReference type="EMBL" id="JAFEKC020000022">
    <property type="protein sequence ID" value="KAK0507842.1"/>
    <property type="molecule type" value="Genomic_DNA"/>
</dbReference>
<dbReference type="Gene3D" id="2.120.10.70">
    <property type="entry name" value="Fucose-specific lectin"/>
    <property type="match status" value="1"/>
</dbReference>
<feature type="transmembrane region" description="Helical" evidence="2">
    <location>
        <begin position="108"/>
        <end position="131"/>
    </location>
</feature>
<comment type="caution">
    <text evidence="3">The sequence shown here is derived from an EMBL/GenBank/DDBJ whole genome shotgun (WGS) entry which is preliminary data.</text>
</comment>
<evidence type="ECO:0000313" key="4">
    <source>
        <dbReference type="Proteomes" id="UP001166286"/>
    </source>
</evidence>
<keyword evidence="2" id="KW-0472">Membrane</keyword>
<dbReference type="AlphaFoldDB" id="A0AA39QRH0"/>
<feature type="region of interest" description="Disordered" evidence="1">
    <location>
        <begin position="134"/>
        <end position="156"/>
    </location>
</feature>
<keyword evidence="2" id="KW-1133">Transmembrane helix</keyword>
<protein>
    <recommendedName>
        <fullName evidence="5">Fucose-specific lectin</fullName>
    </recommendedName>
</protein>